<dbReference type="EMBL" id="AP023366">
    <property type="protein sequence ID" value="BCJ88380.1"/>
    <property type="molecule type" value="Genomic_DNA"/>
</dbReference>
<organism evidence="1 2">
    <name type="scientific">Effusibacillus dendaii</name>
    <dbReference type="NCBI Taxonomy" id="2743772"/>
    <lineage>
        <taxon>Bacteria</taxon>
        <taxon>Bacillati</taxon>
        <taxon>Bacillota</taxon>
        <taxon>Bacilli</taxon>
        <taxon>Bacillales</taxon>
        <taxon>Alicyclobacillaceae</taxon>
        <taxon>Effusibacillus</taxon>
    </lineage>
</organism>
<dbReference type="AlphaFoldDB" id="A0A7I8DI97"/>
<sequence length="64" mass="6759">MMRFFRSPFGIALTAVAVILAVSPEARKATRRAAVKGTAAVLDLVDQVREAGGNPNAPNEPPLQ</sequence>
<accession>A0A7I8DI97</accession>
<dbReference type="RefSeq" id="WP_226375270.1">
    <property type="nucleotide sequence ID" value="NZ_AP023366.1"/>
</dbReference>
<protein>
    <submittedName>
        <fullName evidence="1">Uncharacterized protein</fullName>
    </submittedName>
</protein>
<dbReference type="KEGG" id="eff:skT53_33650"/>
<dbReference type="Proteomes" id="UP000593802">
    <property type="component" value="Chromosome"/>
</dbReference>
<reference evidence="1 2" key="1">
    <citation type="submission" date="2020-08" db="EMBL/GenBank/DDBJ databases">
        <title>Complete Genome Sequence of Effusibacillus dendaii Strain skT53, Isolated from Farmland soil.</title>
        <authorList>
            <person name="Konishi T."/>
            <person name="Kawasaki H."/>
        </authorList>
    </citation>
    <scope>NUCLEOTIDE SEQUENCE [LARGE SCALE GENOMIC DNA]</scope>
    <source>
        <strain evidence="2">skT53</strain>
    </source>
</reference>
<evidence type="ECO:0000313" key="2">
    <source>
        <dbReference type="Proteomes" id="UP000593802"/>
    </source>
</evidence>
<proteinExistence type="predicted"/>
<evidence type="ECO:0000313" key="1">
    <source>
        <dbReference type="EMBL" id="BCJ88380.1"/>
    </source>
</evidence>
<keyword evidence="2" id="KW-1185">Reference proteome</keyword>
<gene>
    <name evidence="1" type="ORF">skT53_33650</name>
</gene>
<name>A0A7I8DI97_9BACL</name>